<dbReference type="Gene3D" id="2.60.210.10">
    <property type="entry name" value="Apoptosis, Tumor Necrosis Factor Receptor Associated Protein 2, Chain A"/>
    <property type="match status" value="1"/>
</dbReference>
<name>A0A8T0MPI0_PANVG</name>
<dbReference type="PANTHER" id="PTHR26379:SF215">
    <property type="entry name" value="BTB DOMAIN-CONTAINING PROTEIN"/>
    <property type="match status" value="1"/>
</dbReference>
<reference evidence="4" key="1">
    <citation type="submission" date="2020-05" db="EMBL/GenBank/DDBJ databases">
        <title>WGS assembly of Panicum virgatum.</title>
        <authorList>
            <person name="Lovell J.T."/>
            <person name="Jenkins J."/>
            <person name="Shu S."/>
            <person name="Juenger T.E."/>
            <person name="Schmutz J."/>
        </authorList>
    </citation>
    <scope>NUCLEOTIDE SEQUENCE</scope>
    <source>
        <strain evidence="4">AP13</strain>
    </source>
</reference>
<comment type="pathway">
    <text evidence="1">Protein modification; protein ubiquitination.</text>
</comment>
<evidence type="ECO:0000313" key="4">
    <source>
        <dbReference type="EMBL" id="KAG2538032.1"/>
    </source>
</evidence>
<evidence type="ECO:0000256" key="1">
    <source>
        <dbReference type="ARBA" id="ARBA00004906"/>
    </source>
</evidence>
<dbReference type="Gene3D" id="1.25.40.420">
    <property type="match status" value="1"/>
</dbReference>
<dbReference type="GO" id="GO:0016567">
    <property type="term" value="P:protein ubiquitination"/>
    <property type="evidence" value="ECO:0007669"/>
    <property type="project" value="InterPro"/>
</dbReference>
<evidence type="ECO:0000313" key="5">
    <source>
        <dbReference type="Proteomes" id="UP000823388"/>
    </source>
</evidence>
<comment type="caution">
    <text evidence="4">The sequence shown here is derived from an EMBL/GenBank/DDBJ whole genome shotgun (WGS) entry which is preliminary data.</text>
</comment>
<dbReference type="InterPro" id="IPR056423">
    <property type="entry name" value="BACK_BPM_SPOP"/>
</dbReference>
<feature type="domain" description="BTB" evidence="3">
    <location>
        <begin position="102"/>
        <end position="172"/>
    </location>
</feature>
<comment type="similarity">
    <text evidence="2">Belongs to the Tdpoz family.</text>
</comment>
<dbReference type="PROSITE" id="PS50097">
    <property type="entry name" value="BTB"/>
    <property type="match status" value="1"/>
</dbReference>
<dbReference type="InterPro" id="IPR002083">
    <property type="entry name" value="MATH/TRAF_dom"/>
</dbReference>
<dbReference type="InterPro" id="IPR008974">
    <property type="entry name" value="TRAF-like"/>
</dbReference>
<dbReference type="SMART" id="SM00225">
    <property type="entry name" value="BTB"/>
    <property type="match status" value="1"/>
</dbReference>
<dbReference type="CDD" id="cd00121">
    <property type="entry name" value="MATH"/>
    <property type="match status" value="1"/>
</dbReference>
<organism evidence="4 5">
    <name type="scientific">Panicum virgatum</name>
    <name type="common">Blackwell switchgrass</name>
    <dbReference type="NCBI Taxonomy" id="38727"/>
    <lineage>
        <taxon>Eukaryota</taxon>
        <taxon>Viridiplantae</taxon>
        <taxon>Streptophyta</taxon>
        <taxon>Embryophyta</taxon>
        <taxon>Tracheophyta</taxon>
        <taxon>Spermatophyta</taxon>
        <taxon>Magnoliopsida</taxon>
        <taxon>Liliopsida</taxon>
        <taxon>Poales</taxon>
        <taxon>Poaceae</taxon>
        <taxon>PACMAD clade</taxon>
        <taxon>Panicoideae</taxon>
        <taxon>Panicodae</taxon>
        <taxon>Paniceae</taxon>
        <taxon>Panicinae</taxon>
        <taxon>Panicum</taxon>
        <taxon>Panicum sect. Hiantes</taxon>
    </lineage>
</organism>
<dbReference type="InterPro" id="IPR045005">
    <property type="entry name" value="BPM1-6"/>
</dbReference>
<keyword evidence="5" id="KW-1185">Reference proteome</keyword>
<dbReference type="SUPFAM" id="SSF49599">
    <property type="entry name" value="TRAF domain-like"/>
    <property type="match status" value="1"/>
</dbReference>
<dbReference type="Pfam" id="PF00651">
    <property type="entry name" value="BTB"/>
    <property type="match status" value="1"/>
</dbReference>
<sequence length="274" mass="31082">MVHMFFSFIDQVEKQKPSYFCAVDQPRKFVSHGNWGRPKLVRRAELEQSGRLKDDCFTVRCDIVVIGKPHAMDDTAATPSILVPPPDWRRHFRALLRSEQGADVRFRVGGRTFAAHRCVLSAWSPVFNAQLFGAMREGTATRDDCLQIDDMMPQVFETLLNFVYTNVLPETDGNDEAAAYPAQHLLEAADRYDMQRLKMICEDRLCRHIDVSTVATTLALAEQHRCQGLKEACYEFLKSPKMLDAVMATDGFHHLVKSCPSALFELMPSKLAAR</sequence>
<accession>A0A8T0MPI0</accession>
<protein>
    <recommendedName>
        <fullName evidence="3">BTB domain-containing protein</fullName>
    </recommendedName>
</protein>
<dbReference type="AlphaFoldDB" id="A0A8T0MPI0"/>
<dbReference type="Proteomes" id="UP000823388">
    <property type="component" value="Chromosome 9N"/>
</dbReference>
<dbReference type="Gene3D" id="3.30.710.10">
    <property type="entry name" value="Potassium Channel Kv1.1, Chain A"/>
    <property type="match status" value="1"/>
</dbReference>
<gene>
    <name evidence="4" type="ORF">PVAP13_9NG391100</name>
</gene>
<dbReference type="EMBL" id="CM029054">
    <property type="protein sequence ID" value="KAG2538032.1"/>
    <property type="molecule type" value="Genomic_DNA"/>
</dbReference>
<evidence type="ECO:0000259" key="3">
    <source>
        <dbReference type="PROSITE" id="PS50097"/>
    </source>
</evidence>
<evidence type="ECO:0000256" key="2">
    <source>
        <dbReference type="ARBA" id="ARBA00010846"/>
    </source>
</evidence>
<dbReference type="PANTHER" id="PTHR26379">
    <property type="entry name" value="BTB/POZ AND MATH DOMAIN-CONTAINING PROTEIN 1"/>
    <property type="match status" value="1"/>
</dbReference>
<dbReference type="InterPro" id="IPR011333">
    <property type="entry name" value="SKP1/BTB/POZ_sf"/>
</dbReference>
<dbReference type="InterPro" id="IPR000210">
    <property type="entry name" value="BTB/POZ_dom"/>
</dbReference>
<dbReference type="SUPFAM" id="SSF54695">
    <property type="entry name" value="POZ domain"/>
    <property type="match status" value="1"/>
</dbReference>
<dbReference type="Pfam" id="PF24570">
    <property type="entry name" value="BACK_BPM_SPOP"/>
    <property type="match status" value="1"/>
</dbReference>
<proteinExistence type="inferred from homology"/>